<dbReference type="GO" id="GO:0005737">
    <property type="term" value="C:cytoplasm"/>
    <property type="evidence" value="ECO:0007669"/>
    <property type="project" value="TreeGrafter"/>
</dbReference>
<dbReference type="GO" id="GO:0016616">
    <property type="term" value="F:oxidoreductase activity, acting on the CH-OH group of donors, NAD or NADP as acceptor"/>
    <property type="evidence" value="ECO:0007669"/>
    <property type="project" value="TreeGrafter"/>
</dbReference>
<dbReference type="EMBL" id="OU896707">
    <property type="protein sequence ID" value="CAH1116664.1"/>
    <property type="molecule type" value="Genomic_DNA"/>
</dbReference>
<keyword evidence="2" id="KW-0560">Oxidoreductase</keyword>
<accession>A0A9P0D8W3</accession>
<reference evidence="3" key="2">
    <citation type="submission" date="2022-10" db="EMBL/GenBank/DDBJ databases">
        <authorList>
            <consortium name="ENA_rothamsted_submissions"/>
            <consortium name="culmorum"/>
            <person name="King R."/>
        </authorList>
    </citation>
    <scope>NUCLEOTIDE SEQUENCE</scope>
</reference>
<name>A0A9P0D8W3_PHACE</name>
<dbReference type="PANTHER" id="PTHR44229">
    <property type="entry name" value="15-HYDROXYPROSTAGLANDIN DEHYDROGENASE [NAD(+)]"/>
    <property type="match status" value="1"/>
</dbReference>
<dbReference type="PANTHER" id="PTHR44229:SF8">
    <property type="entry name" value="ALCOHOL DEHYDROGENASE-RELATED"/>
    <property type="match status" value="1"/>
</dbReference>
<protein>
    <submittedName>
        <fullName evidence="3">Uncharacterized protein</fullName>
    </submittedName>
</protein>
<dbReference type="OrthoDB" id="417891at2759"/>
<dbReference type="Proteomes" id="UP001153737">
    <property type="component" value="Chromosome 1"/>
</dbReference>
<evidence type="ECO:0000313" key="4">
    <source>
        <dbReference type="Proteomes" id="UP001153737"/>
    </source>
</evidence>
<dbReference type="Pfam" id="PF00106">
    <property type="entry name" value="adh_short"/>
    <property type="match status" value="1"/>
</dbReference>
<evidence type="ECO:0000313" key="3">
    <source>
        <dbReference type="EMBL" id="CAH1116664.1"/>
    </source>
</evidence>
<evidence type="ECO:0000256" key="1">
    <source>
        <dbReference type="ARBA" id="ARBA00006484"/>
    </source>
</evidence>
<gene>
    <name evidence="3" type="ORF">PHAECO_LOCUS790</name>
</gene>
<sequence>MRLFSKFSVLHSVLHRNIRNTKYLIASSHINRQYGTIEKNISTGEKREVFLPSQNKTSRIADKVALVAGGSGEIGLMCVRNLLSSGAKAIMIADTDEEEGRNLICELSKEYGGDKTAFIKTDLANIKLLRNAFNWTKKHFKRIDIVVNIAKPVHQDSWQDQLEKNVEGIVRGTLLGIEYMGRHHGADGGCVFNLVASPPTDDADACPVFVGARHFVIGFGRAMSLRCADDTGVKVVTLCADEGGGGGSEGRNRKDTTACDFSNLVLLAKNGSVWTT</sequence>
<dbReference type="InterPro" id="IPR002347">
    <property type="entry name" value="SDR_fam"/>
</dbReference>
<dbReference type="AlphaFoldDB" id="A0A9P0D8W3"/>
<dbReference type="SUPFAM" id="SSF51735">
    <property type="entry name" value="NAD(P)-binding Rossmann-fold domains"/>
    <property type="match status" value="1"/>
</dbReference>
<keyword evidence="4" id="KW-1185">Reference proteome</keyword>
<evidence type="ECO:0000256" key="2">
    <source>
        <dbReference type="ARBA" id="ARBA00023002"/>
    </source>
</evidence>
<comment type="similarity">
    <text evidence="1">Belongs to the short-chain dehydrogenases/reductases (SDR) family.</text>
</comment>
<dbReference type="Gene3D" id="3.40.50.720">
    <property type="entry name" value="NAD(P)-binding Rossmann-like Domain"/>
    <property type="match status" value="1"/>
</dbReference>
<organism evidence="3 4">
    <name type="scientific">Phaedon cochleariae</name>
    <name type="common">Mustard beetle</name>
    <dbReference type="NCBI Taxonomy" id="80249"/>
    <lineage>
        <taxon>Eukaryota</taxon>
        <taxon>Metazoa</taxon>
        <taxon>Ecdysozoa</taxon>
        <taxon>Arthropoda</taxon>
        <taxon>Hexapoda</taxon>
        <taxon>Insecta</taxon>
        <taxon>Pterygota</taxon>
        <taxon>Neoptera</taxon>
        <taxon>Endopterygota</taxon>
        <taxon>Coleoptera</taxon>
        <taxon>Polyphaga</taxon>
        <taxon>Cucujiformia</taxon>
        <taxon>Chrysomeloidea</taxon>
        <taxon>Chrysomelidae</taxon>
        <taxon>Chrysomelinae</taxon>
        <taxon>Chrysomelini</taxon>
        <taxon>Phaedon</taxon>
    </lineage>
</organism>
<reference evidence="3" key="1">
    <citation type="submission" date="2022-01" db="EMBL/GenBank/DDBJ databases">
        <authorList>
            <person name="King R."/>
        </authorList>
    </citation>
    <scope>NUCLEOTIDE SEQUENCE</scope>
</reference>
<proteinExistence type="inferred from homology"/>
<dbReference type="InterPro" id="IPR036291">
    <property type="entry name" value="NAD(P)-bd_dom_sf"/>
</dbReference>